<dbReference type="Pfam" id="PF00795">
    <property type="entry name" value="CN_hydrolase"/>
    <property type="match status" value="1"/>
</dbReference>
<keyword evidence="6 9" id="KW-1133">Transmembrane helix</keyword>
<dbReference type="CDD" id="cd07571">
    <property type="entry name" value="ALP_N-acyl_transferase"/>
    <property type="match status" value="1"/>
</dbReference>
<organism evidence="11 12">
    <name type="scientific">Rosenbergiella nectarea</name>
    <dbReference type="NCBI Taxonomy" id="988801"/>
    <lineage>
        <taxon>Bacteria</taxon>
        <taxon>Pseudomonadati</taxon>
        <taxon>Pseudomonadota</taxon>
        <taxon>Gammaproteobacteria</taxon>
        <taxon>Enterobacterales</taxon>
        <taxon>Erwiniaceae</taxon>
        <taxon>Rosenbergiella</taxon>
    </lineage>
</organism>
<feature type="transmembrane region" description="Helical" evidence="9">
    <location>
        <begin position="12"/>
        <end position="29"/>
    </location>
</feature>
<evidence type="ECO:0000256" key="5">
    <source>
        <dbReference type="ARBA" id="ARBA00022692"/>
    </source>
</evidence>
<protein>
    <recommendedName>
        <fullName evidence="9">Apolipoprotein N-acyltransferase</fullName>
        <shortName evidence="9">ALP N-acyltransferase</shortName>
        <ecNumber evidence="9">2.3.1.269</ecNumber>
    </recommendedName>
</protein>
<evidence type="ECO:0000313" key="12">
    <source>
        <dbReference type="Proteomes" id="UP000242515"/>
    </source>
</evidence>
<dbReference type="PANTHER" id="PTHR38686:SF1">
    <property type="entry name" value="APOLIPOPROTEIN N-ACYLTRANSFERASE"/>
    <property type="match status" value="1"/>
</dbReference>
<dbReference type="InterPro" id="IPR036526">
    <property type="entry name" value="C-N_Hydrolase_sf"/>
</dbReference>
<comment type="subcellular location">
    <subcellularLocation>
        <location evidence="1 9">Cell membrane</location>
        <topology evidence="1 9">Multi-pass membrane protein</topology>
    </subcellularLocation>
</comment>
<feature type="transmembrane region" description="Helical" evidence="9">
    <location>
        <begin position="91"/>
        <end position="114"/>
    </location>
</feature>
<feature type="transmembrane region" description="Helical" evidence="9">
    <location>
        <begin position="126"/>
        <end position="144"/>
    </location>
</feature>
<keyword evidence="7 9" id="KW-0472">Membrane</keyword>
<dbReference type="PROSITE" id="PS50263">
    <property type="entry name" value="CN_HYDROLASE"/>
    <property type="match status" value="1"/>
</dbReference>
<dbReference type="EMBL" id="FOGC01000004">
    <property type="protein sequence ID" value="SEQ56080.1"/>
    <property type="molecule type" value="Genomic_DNA"/>
</dbReference>
<dbReference type="Gene3D" id="3.60.110.10">
    <property type="entry name" value="Carbon-nitrogen hydrolase"/>
    <property type="match status" value="1"/>
</dbReference>
<dbReference type="Proteomes" id="UP000242515">
    <property type="component" value="Unassembled WGS sequence"/>
</dbReference>
<evidence type="ECO:0000256" key="2">
    <source>
        <dbReference type="ARBA" id="ARBA00010065"/>
    </source>
</evidence>
<feature type="transmembrane region" description="Helical" evidence="9">
    <location>
        <begin position="58"/>
        <end position="79"/>
    </location>
</feature>
<comment type="pathway">
    <text evidence="9">Protein modification; lipoprotein biosynthesis (N-acyl transfer).</text>
</comment>
<evidence type="ECO:0000256" key="9">
    <source>
        <dbReference type="HAMAP-Rule" id="MF_01148"/>
    </source>
</evidence>
<proteinExistence type="inferred from homology"/>
<keyword evidence="12" id="KW-1185">Reference proteome</keyword>
<dbReference type="HAMAP" id="MF_01148">
    <property type="entry name" value="Lnt"/>
    <property type="match status" value="1"/>
</dbReference>
<dbReference type="InterPro" id="IPR003010">
    <property type="entry name" value="C-N_Hydrolase"/>
</dbReference>
<dbReference type="UniPathway" id="UPA00666"/>
<dbReference type="GO" id="GO:0005886">
    <property type="term" value="C:plasma membrane"/>
    <property type="evidence" value="ECO:0007669"/>
    <property type="project" value="UniProtKB-SubCell"/>
</dbReference>
<keyword evidence="4 9" id="KW-0808">Transferase</keyword>
<dbReference type="EC" id="2.3.1.269" evidence="9"/>
<keyword evidence="11" id="KW-0449">Lipoprotein</keyword>
<evidence type="ECO:0000256" key="6">
    <source>
        <dbReference type="ARBA" id="ARBA00022989"/>
    </source>
</evidence>
<feature type="transmembrane region" description="Helical" evidence="9">
    <location>
        <begin position="164"/>
        <end position="189"/>
    </location>
</feature>
<keyword evidence="3 9" id="KW-1003">Cell membrane</keyword>
<evidence type="ECO:0000256" key="8">
    <source>
        <dbReference type="ARBA" id="ARBA00023315"/>
    </source>
</evidence>
<dbReference type="NCBIfam" id="TIGR00546">
    <property type="entry name" value="lnt"/>
    <property type="match status" value="1"/>
</dbReference>
<comment type="catalytic activity">
    <reaction evidence="9">
        <text>N-terminal S-1,2-diacyl-sn-glyceryl-L-cysteinyl-[lipoprotein] + a glycerophospholipid = N-acyl-S-1,2-diacyl-sn-glyceryl-L-cysteinyl-[lipoprotein] + a 2-acyl-sn-glycero-3-phospholipid + H(+)</text>
        <dbReference type="Rhea" id="RHEA:48228"/>
        <dbReference type="Rhea" id="RHEA-COMP:14681"/>
        <dbReference type="Rhea" id="RHEA-COMP:14684"/>
        <dbReference type="ChEBI" id="CHEBI:15378"/>
        <dbReference type="ChEBI" id="CHEBI:136912"/>
        <dbReference type="ChEBI" id="CHEBI:140656"/>
        <dbReference type="ChEBI" id="CHEBI:140657"/>
        <dbReference type="ChEBI" id="CHEBI:140660"/>
        <dbReference type="EC" id="2.3.1.269"/>
    </reaction>
</comment>
<keyword evidence="8 9" id="KW-0012">Acyltransferase</keyword>
<dbReference type="Pfam" id="PF20154">
    <property type="entry name" value="LNT_N"/>
    <property type="match status" value="1"/>
</dbReference>
<dbReference type="AlphaFoldDB" id="A0A1H9H197"/>
<sequence length="512" mass="57136">MLMAVSKFIDRQSVRLLLALVTGAIGTLAFSPFDLWPAALVSLFGLQWLTTHRRTAQAAAIGYCWGMGLFGSGINWVYVSIATFGGMPGPVNVFLVILLAAWLSLFTLLFALVLNRFWPRASTTRLLLAAPALWQVTEFLRGWVLTGFPWLQFGYSQIDGPLKGIAPIAGVETINFVLMMIAGAWVLALQQRRIRYLIAAVGVLLLCWPLRYIHWVHEQPERKTTVALVQGDIAQSMKWDPQQLSRSLQTYTRLTAPQIGRAKLIIWPESAISDLETNQQAFLHQLDDELRQGGSLLATGIVDSRLMSDNRYHDFNTVITLGNQSPYSYYSPDRYQKNHLVPFGEFVPLASLLRPLAPFFDLPMSGFSRGAYSQSPLYLGGYQLTTAICYEIVLGQQVRDNLRPETDFLLTVSNDAWFGHSIGPWQHFQMARMRALELGKPLLRDTNNGITAVIAADGTVVKQLPQFQPDVLTAEITPTRGATPYALTGNISIWVISLLSGIVALRRRKTTH</sequence>
<evidence type="ECO:0000256" key="1">
    <source>
        <dbReference type="ARBA" id="ARBA00004651"/>
    </source>
</evidence>
<evidence type="ECO:0000256" key="7">
    <source>
        <dbReference type="ARBA" id="ARBA00023136"/>
    </source>
</evidence>
<dbReference type="InterPro" id="IPR004563">
    <property type="entry name" value="Apolipo_AcylTrfase"/>
</dbReference>
<evidence type="ECO:0000313" key="11">
    <source>
        <dbReference type="EMBL" id="SEQ56080.1"/>
    </source>
</evidence>
<evidence type="ECO:0000259" key="10">
    <source>
        <dbReference type="PROSITE" id="PS50263"/>
    </source>
</evidence>
<dbReference type="GO" id="GO:0016410">
    <property type="term" value="F:N-acyltransferase activity"/>
    <property type="evidence" value="ECO:0007669"/>
    <property type="project" value="UniProtKB-UniRule"/>
</dbReference>
<dbReference type="InterPro" id="IPR045378">
    <property type="entry name" value="LNT_N"/>
</dbReference>
<feature type="domain" description="CN hydrolase" evidence="10">
    <location>
        <begin position="229"/>
        <end position="478"/>
    </location>
</feature>
<dbReference type="STRING" id="988801.SAMN05216522_10434"/>
<dbReference type="SUPFAM" id="SSF56317">
    <property type="entry name" value="Carbon-nitrogen hydrolase"/>
    <property type="match status" value="1"/>
</dbReference>
<evidence type="ECO:0000256" key="3">
    <source>
        <dbReference type="ARBA" id="ARBA00022475"/>
    </source>
</evidence>
<feature type="transmembrane region" description="Helical" evidence="9">
    <location>
        <begin position="35"/>
        <end position="51"/>
    </location>
</feature>
<keyword evidence="5 9" id="KW-0812">Transmembrane</keyword>
<feature type="transmembrane region" description="Helical" evidence="9">
    <location>
        <begin position="196"/>
        <end position="215"/>
    </location>
</feature>
<feature type="transmembrane region" description="Helical" evidence="9">
    <location>
        <begin position="485"/>
        <end position="505"/>
    </location>
</feature>
<comment type="function">
    <text evidence="9">Catalyzes the phospholipid dependent N-acylation of the N-terminal cysteine of apolipoprotein, the last step in lipoprotein maturation.</text>
</comment>
<dbReference type="PANTHER" id="PTHR38686">
    <property type="entry name" value="APOLIPOPROTEIN N-ACYLTRANSFERASE"/>
    <property type="match status" value="1"/>
</dbReference>
<dbReference type="GO" id="GO:0042158">
    <property type="term" value="P:lipoprotein biosynthetic process"/>
    <property type="evidence" value="ECO:0007669"/>
    <property type="project" value="UniProtKB-UniRule"/>
</dbReference>
<evidence type="ECO:0000256" key="4">
    <source>
        <dbReference type="ARBA" id="ARBA00022679"/>
    </source>
</evidence>
<reference evidence="12" key="1">
    <citation type="submission" date="2016-10" db="EMBL/GenBank/DDBJ databases">
        <authorList>
            <person name="Varghese N."/>
            <person name="Submissions S."/>
        </authorList>
    </citation>
    <scope>NUCLEOTIDE SEQUENCE [LARGE SCALE GENOMIC DNA]</scope>
    <source>
        <strain evidence="12">8N4</strain>
    </source>
</reference>
<accession>A0A1H9H197</accession>
<name>A0A1H9H197_9GAMM</name>
<gene>
    <name evidence="9" type="primary">lnt</name>
    <name evidence="11" type="ORF">SAMN05216522_10434</name>
</gene>
<comment type="similarity">
    <text evidence="2 9">Belongs to the CN hydrolase family. Apolipoprotein N-acyltransferase subfamily.</text>
</comment>